<gene>
    <name evidence="3" type="ORF">IC610_04005</name>
</gene>
<comment type="caution">
    <text evidence="3">The sequence shown here is derived from an EMBL/GenBank/DDBJ whole genome shotgun (WGS) entry which is preliminary data.</text>
</comment>
<reference evidence="3 4" key="1">
    <citation type="submission" date="2020-09" db="EMBL/GenBank/DDBJ databases">
        <title>Genome seq and assembly of Chryseobacterium sp.</title>
        <authorList>
            <person name="Chhetri G."/>
        </authorList>
    </citation>
    <scope>NUCLEOTIDE SEQUENCE [LARGE SCALE GENOMIC DNA]</scope>
    <source>
        <strain evidence="3 4">GCR10</strain>
    </source>
</reference>
<name>A0ABR8Z8J8_9FLAO</name>
<evidence type="ECO:0000256" key="2">
    <source>
        <dbReference type="SAM" id="SignalP"/>
    </source>
</evidence>
<feature type="region of interest" description="Disordered" evidence="1">
    <location>
        <begin position="92"/>
        <end position="126"/>
    </location>
</feature>
<organism evidence="3 4">
    <name type="scientific">Chryseobacterium caseinilyticum</name>
    <dbReference type="NCBI Taxonomy" id="2771428"/>
    <lineage>
        <taxon>Bacteria</taxon>
        <taxon>Pseudomonadati</taxon>
        <taxon>Bacteroidota</taxon>
        <taxon>Flavobacteriia</taxon>
        <taxon>Flavobacteriales</taxon>
        <taxon>Weeksellaceae</taxon>
        <taxon>Chryseobacterium group</taxon>
        <taxon>Chryseobacterium</taxon>
    </lineage>
</organism>
<accession>A0ABR8Z8J8</accession>
<feature type="chain" id="PRO_5046266773" evidence="2">
    <location>
        <begin position="22"/>
        <end position="126"/>
    </location>
</feature>
<sequence length="126" mass="13698">MKKFFLLALMAVMFISCNSDDDLTLVDYIGTWSGTYTGTNDKGDWNFVVADDGKVTGTMHSIDTNQNFAIIGRLDRSGQLIAELALPAKGNFNGTLTTEKKGNGSWDNSLPAPARSGNWEGSKDKK</sequence>
<keyword evidence="4" id="KW-1185">Reference proteome</keyword>
<evidence type="ECO:0000313" key="3">
    <source>
        <dbReference type="EMBL" id="MBD8081586.1"/>
    </source>
</evidence>
<keyword evidence="2" id="KW-0732">Signal</keyword>
<protein>
    <submittedName>
        <fullName evidence="3">Uncharacterized protein</fullName>
    </submittedName>
</protein>
<evidence type="ECO:0000313" key="4">
    <source>
        <dbReference type="Proteomes" id="UP000637299"/>
    </source>
</evidence>
<proteinExistence type="predicted"/>
<dbReference type="PROSITE" id="PS51257">
    <property type="entry name" value="PROKAR_LIPOPROTEIN"/>
    <property type="match status" value="1"/>
</dbReference>
<dbReference type="EMBL" id="JACYFS010000001">
    <property type="protein sequence ID" value="MBD8081586.1"/>
    <property type="molecule type" value="Genomic_DNA"/>
</dbReference>
<dbReference type="RefSeq" id="WP_191735345.1">
    <property type="nucleotide sequence ID" value="NZ_JACYFS010000001.1"/>
</dbReference>
<evidence type="ECO:0000256" key="1">
    <source>
        <dbReference type="SAM" id="MobiDB-lite"/>
    </source>
</evidence>
<dbReference type="Proteomes" id="UP000637299">
    <property type="component" value="Unassembled WGS sequence"/>
</dbReference>
<feature type="signal peptide" evidence="2">
    <location>
        <begin position="1"/>
        <end position="21"/>
    </location>
</feature>